<dbReference type="AlphaFoldDB" id="A0A4R0P418"/>
<dbReference type="Gene3D" id="1.10.1740.10">
    <property type="match status" value="1"/>
</dbReference>
<dbReference type="GO" id="GO:0003677">
    <property type="term" value="F:DNA binding"/>
    <property type="evidence" value="ECO:0007669"/>
    <property type="project" value="InterPro"/>
</dbReference>
<keyword evidence="4" id="KW-0804">Transcription</keyword>
<dbReference type="NCBIfam" id="TIGR02937">
    <property type="entry name" value="sigma70-ECF"/>
    <property type="match status" value="1"/>
</dbReference>
<dbReference type="GO" id="GO:0006352">
    <property type="term" value="P:DNA-templated transcription initiation"/>
    <property type="evidence" value="ECO:0007669"/>
    <property type="project" value="InterPro"/>
</dbReference>
<dbReference type="PANTHER" id="PTHR43133">
    <property type="entry name" value="RNA POLYMERASE ECF-TYPE SIGMA FACTO"/>
    <property type="match status" value="1"/>
</dbReference>
<dbReference type="EMBL" id="SJSN01000003">
    <property type="protein sequence ID" value="TCD11605.1"/>
    <property type="molecule type" value="Genomic_DNA"/>
</dbReference>
<evidence type="ECO:0000259" key="5">
    <source>
        <dbReference type="Pfam" id="PF04542"/>
    </source>
</evidence>
<dbReference type="InterPro" id="IPR007627">
    <property type="entry name" value="RNA_pol_sigma70_r2"/>
</dbReference>
<comment type="caution">
    <text evidence="7">The sequence shown here is derived from an EMBL/GenBank/DDBJ whole genome shotgun (WGS) entry which is preliminary data.</text>
</comment>
<keyword evidence="2" id="KW-0805">Transcription regulation</keyword>
<evidence type="ECO:0000256" key="2">
    <source>
        <dbReference type="ARBA" id="ARBA00023015"/>
    </source>
</evidence>
<feature type="domain" description="RNA polymerase sigma factor 70 region 4 type 2" evidence="6">
    <location>
        <begin position="125"/>
        <end position="169"/>
    </location>
</feature>
<evidence type="ECO:0000256" key="1">
    <source>
        <dbReference type="ARBA" id="ARBA00010641"/>
    </source>
</evidence>
<name>A0A4R0P418_9SPHI</name>
<dbReference type="GO" id="GO:0016987">
    <property type="term" value="F:sigma factor activity"/>
    <property type="evidence" value="ECO:0007669"/>
    <property type="project" value="UniProtKB-KW"/>
</dbReference>
<reference evidence="7 8" key="1">
    <citation type="submission" date="2019-02" db="EMBL/GenBank/DDBJ databases">
        <title>Pedobacter sp. RP-3-11 sp. nov., isolated from Arctic soil.</title>
        <authorList>
            <person name="Dahal R.H."/>
        </authorList>
    </citation>
    <scope>NUCLEOTIDE SEQUENCE [LARGE SCALE GENOMIC DNA]</scope>
    <source>
        <strain evidence="7 8">RP-3-11</strain>
    </source>
</reference>
<sequence length="202" mass="23298">MVFKNIENERVLLKEISEGNERSFSVLFFNYLPILQSFALKFTKSETASEEIIQDAFLRVWLHREKLEHVDNVKAYLYKFVSNECLGFLRKTIKEGRIIDSARLNQPVSDNNTSDSIQLNEVVRIINDAVNKLPSQRKKIYNLSRSEGKTIPEIANILNLSPNTVKNTLISSLKSIRNHLNKSGIEVNVLVFIMILEIFENK</sequence>
<feature type="domain" description="RNA polymerase sigma-70 region 2" evidence="5">
    <location>
        <begin position="30"/>
        <end position="91"/>
    </location>
</feature>
<dbReference type="InterPro" id="IPR036388">
    <property type="entry name" value="WH-like_DNA-bd_sf"/>
</dbReference>
<organism evidence="7 8">
    <name type="scientific">Pedobacter frigidisoli</name>
    <dbReference type="NCBI Taxonomy" id="2530455"/>
    <lineage>
        <taxon>Bacteria</taxon>
        <taxon>Pseudomonadati</taxon>
        <taxon>Bacteroidota</taxon>
        <taxon>Sphingobacteriia</taxon>
        <taxon>Sphingobacteriales</taxon>
        <taxon>Sphingobacteriaceae</taxon>
        <taxon>Pedobacter</taxon>
    </lineage>
</organism>
<dbReference type="OrthoDB" id="799938at2"/>
<accession>A0A4R0P418</accession>
<dbReference type="InterPro" id="IPR014284">
    <property type="entry name" value="RNA_pol_sigma-70_dom"/>
</dbReference>
<dbReference type="InterPro" id="IPR013249">
    <property type="entry name" value="RNA_pol_sigma70_r4_t2"/>
</dbReference>
<dbReference type="Gene3D" id="1.10.10.10">
    <property type="entry name" value="Winged helix-like DNA-binding domain superfamily/Winged helix DNA-binding domain"/>
    <property type="match status" value="1"/>
</dbReference>
<gene>
    <name evidence="7" type="ORF">EZ449_04915</name>
</gene>
<evidence type="ECO:0000256" key="4">
    <source>
        <dbReference type="ARBA" id="ARBA00023163"/>
    </source>
</evidence>
<dbReference type="NCBIfam" id="TIGR02985">
    <property type="entry name" value="Sig70_bacteroi1"/>
    <property type="match status" value="1"/>
</dbReference>
<dbReference type="InterPro" id="IPR013324">
    <property type="entry name" value="RNA_pol_sigma_r3/r4-like"/>
</dbReference>
<dbReference type="PANTHER" id="PTHR43133:SF46">
    <property type="entry name" value="RNA POLYMERASE SIGMA-70 FACTOR ECF SUBFAMILY"/>
    <property type="match status" value="1"/>
</dbReference>
<dbReference type="InterPro" id="IPR013325">
    <property type="entry name" value="RNA_pol_sigma_r2"/>
</dbReference>
<dbReference type="Pfam" id="PF08281">
    <property type="entry name" value="Sigma70_r4_2"/>
    <property type="match status" value="1"/>
</dbReference>
<keyword evidence="3" id="KW-0731">Sigma factor</keyword>
<protein>
    <submittedName>
        <fullName evidence="7">RNA polymerase sigma-70 factor</fullName>
    </submittedName>
</protein>
<proteinExistence type="inferred from homology"/>
<dbReference type="Pfam" id="PF04542">
    <property type="entry name" value="Sigma70_r2"/>
    <property type="match status" value="1"/>
</dbReference>
<evidence type="ECO:0000313" key="7">
    <source>
        <dbReference type="EMBL" id="TCD11605.1"/>
    </source>
</evidence>
<dbReference type="InterPro" id="IPR014327">
    <property type="entry name" value="RNA_pol_sigma70_bacteroid"/>
</dbReference>
<evidence type="ECO:0000313" key="8">
    <source>
        <dbReference type="Proteomes" id="UP000291485"/>
    </source>
</evidence>
<keyword evidence="8" id="KW-1185">Reference proteome</keyword>
<comment type="similarity">
    <text evidence="1">Belongs to the sigma-70 factor family. ECF subfamily.</text>
</comment>
<evidence type="ECO:0000256" key="3">
    <source>
        <dbReference type="ARBA" id="ARBA00023082"/>
    </source>
</evidence>
<evidence type="ECO:0000259" key="6">
    <source>
        <dbReference type="Pfam" id="PF08281"/>
    </source>
</evidence>
<dbReference type="Proteomes" id="UP000291485">
    <property type="component" value="Unassembled WGS sequence"/>
</dbReference>
<dbReference type="SUPFAM" id="SSF88659">
    <property type="entry name" value="Sigma3 and sigma4 domains of RNA polymerase sigma factors"/>
    <property type="match status" value="1"/>
</dbReference>
<dbReference type="SUPFAM" id="SSF88946">
    <property type="entry name" value="Sigma2 domain of RNA polymerase sigma factors"/>
    <property type="match status" value="1"/>
</dbReference>
<dbReference type="InterPro" id="IPR039425">
    <property type="entry name" value="RNA_pol_sigma-70-like"/>
</dbReference>